<dbReference type="PROSITE" id="PS51170">
    <property type="entry name" value="CW"/>
    <property type="match status" value="1"/>
</dbReference>
<keyword evidence="5" id="KW-1185">Reference proteome</keyword>
<dbReference type="Gene3D" id="2.10.270.10">
    <property type="entry name" value="Cholin Binding"/>
    <property type="match status" value="1"/>
</dbReference>
<keyword evidence="3" id="KW-0732">Signal</keyword>
<keyword evidence="1" id="KW-0677">Repeat</keyword>
<dbReference type="Proteomes" id="UP000199263">
    <property type="component" value="Unassembled WGS sequence"/>
</dbReference>
<evidence type="ECO:0000313" key="4">
    <source>
        <dbReference type="EMBL" id="SFC97752.1"/>
    </source>
</evidence>
<dbReference type="SUPFAM" id="SSF69360">
    <property type="entry name" value="Cell wall binding repeat"/>
    <property type="match status" value="1"/>
</dbReference>
<organism evidence="4 5">
    <name type="scientific">Clostridium uliginosum</name>
    <dbReference type="NCBI Taxonomy" id="119641"/>
    <lineage>
        <taxon>Bacteria</taxon>
        <taxon>Bacillati</taxon>
        <taxon>Bacillota</taxon>
        <taxon>Clostridia</taxon>
        <taxon>Eubacteriales</taxon>
        <taxon>Clostridiaceae</taxon>
        <taxon>Clostridium</taxon>
    </lineage>
</organism>
<protein>
    <submittedName>
        <fullName evidence="4">Putative cell wall binding repeat-containing protein</fullName>
    </submittedName>
</protein>
<dbReference type="Pfam" id="PF01473">
    <property type="entry name" value="Choline_bind_1"/>
    <property type="match status" value="1"/>
</dbReference>
<reference evidence="4 5" key="1">
    <citation type="submission" date="2016-10" db="EMBL/GenBank/DDBJ databases">
        <authorList>
            <person name="de Groot N.N."/>
        </authorList>
    </citation>
    <scope>NUCLEOTIDE SEQUENCE [LARGE SCALE GENOMIC DNA]</scope>
    <source>
        <strain evidence="4 5">DSM 12992</strain>
    </source>
</reference>
<sequence>MKRLRLTKVIASALVIASVMALNPIGASASWKQNNTGWWYTEGSSWFTGWRLINSNWYYFKSNGYLVQNAWMCDGYYLNLNGVWTETAKYARKDIIKNGIACCESGKVCYEAGDQSNLKVINSEPCIYTWDKNEVSRYIGMNTLNVYDCNGNKVDKVTLNSSGAESQTSSKNMTSEKALTILKKAYPDYTYIDGGELDTYYATGESAYRFTFRKGNDKYIGWVLMNGQYVFRFVG</sequence>
<dbReference type="InterPro" id="IPR018337">
    <property type="entry name" value="Cell_wall/Cho-bd_repeat"/>
</dbReference>
<feature type="chain" id="PRO_5038458166" evidence="3">
    <location>
        <begin position="22"/>
        <end position="235"/>
    </location>
</feature>
<dbReference type="AlphaFoldDB" id="A0A1I1NKD9"/>
<feature type="repeat" description="Cell wall-binding" evidence="2">
    <location>
        <begin position="47"/>
        <end position="66"/>
    </location>
</feature>
<dbReference type="RefSeq" id="WP_090091657.1">
    <property type="nucleotide sequence ID" value="NZ_FOMG01000015.1"/>
</dbReference>
<proteinExistence type="predicted"/>
<name>A0A1I1NKD9_9CLOT</name>
<evidence type="ECO:0000313" key="5">
    <source>
        <dbReference type="Proteomes" id="UP000199263"/>
    </source>
</evidence>
<evidence type="ECO:0000256" key="2">
    <source>
        <dbReference type="PROSITE-ProRule" id="PRU00591"/>
    </source>
</evidence>
<gene>
    <name evidence="4" type="ORF">SAMN05421842_11587</name>
</gene>
<evidence type="ECO:0000256" key="3">
    <source>
        <dbReference type="SAM" id="SignalP"/>
    </source>
</evidence>
<evidence type="ECO:0000256" key="1">
    <source>
        <dbReference type="ARBA" id="ARBA00022737"/>
    </source>
</evidence>
<accession>A0A1I1NKD9</accession>
<dbReference type="EMBL" id="FOMG01000015">
    <property type="protein sequence ID" value="SFC97752.1"/>
    <property type="molecule type" value="Genomic_DNA"/>
</dbReference>
<dbReference type="OrthoDB" id="1887381at2"/>
<feature type="signal peptide" evidence="3">
    <location>
        <begin position="1"/>
        <end position="21"/>
    </location>
</feature>